<keyword evidence="1" id="KW-0812">Transmembrane</keyword>
<gene>
    <name evidence="2" type="ORF">PGO_001870</name>
</gene>
<dbReference type="Proteomes" id="UP000195521">
    <property type="component" value="Unassembled WGS sequence"/>
</dbReference>
<dbReference type="RefSeq" id="XP_028546826.1">
    <property type="nucleotide sequence ID" value="XM_028691025.1"/>
</dbReference>
<dbReference type="GeneID" id="39745045"/>
<reference evidence="3" key="1">
    <citation type="submission" date="2017-04" db="EMBL/GenBank/DDBJ databases">
        <title>Plasmodium gonderi genome.</title>
        <authorList>
            <person name="Arisue N."/>
            <person name="Honma H."/>
            <person name="Kawai S."/>
            <person name="Tougan T."/>
            <person name="Tanabe K."/>
            <person name="Horii T."/>
        </authorList>
    </citation>
    <scope>NUCLEOTIDE SEQUENCE [LARGE SCALE GENOMIC DNA]</scope>
    <source>
        <strain evidence="3">ATCC 30045</strain>
    </source>
</reference>
<keyword evidence="1" id="KW-0472">Membrane</keyword>
<name>A0A1Y1JSV9_PLAGO</name>
<evidence type="ECO:0000313" key="2">
    <source>
        <dbReference type="EMBL" id="GAW84237.1"/>
    </source>
</evidence>
<evidence type="ECO:0000256" key="1">
    <source>
        <dbReference type="SAM" id="Phobius"/>
    </source>
</evidence>
<dbReference type="OrthoDB" id="381216at2759"/>
<comment type="caution">
    <text evidence="2">The sequence shown here is derived from an EMBL/GenBank/DDBJ whole genome shotgun (WGS) entry which is preliminary data.</text>
</comment>
<keyword evidence="1" id="KW-1133">Transmembrane helix</keyword>
<accession>A0A1Y1JSV9</accession>
<organism evidence="2 3">
    <name type="scientific">Plasmodium gonderi</name>
    <dbReference type="NCBI Taxonomy" id="77519"/>
    <lineage>
        <taxon>Eukaryota</taxon>
        <taxon>Sar</taxon>
        <taxon>Alveolata</taxon>
        <taxon>Apicomplexa</taxon>
        <taxon>Aconoidasida</taxon>
        <taxon>Haemosporida</taxon>
        <taxon>Plasmodiidae</taxon>
        <taxon>Plasmodium</taxon>
        <taxon>Plasmodium (Plasmodium)</taxon>
    </lineage>
</organism>
<keyword evidence="3" id="KW-1185">Reference proteome</keyword>
<sequence length="277" mass="32344">MGKSIYDVLKKFPECKEKMDTHIKQISQGQGDWAQTICNKDTNEFLKKVLIVHNNKQVSSCLAAMNYLAAVYQRNDESLNDAGCEYLYYWIYNILPKNDGTDINVDVKNVYDALLHIYTKFLRDNQISDVRICKGLEDPVIDIYNPEIKDIYDMYKKIFKKEYNQSDIFKDVVDMINNHNTVIGTLNGEISTSRITTPCPRNIAAPIMITFVVTVIVSIFIFVLLKFSECGLWIRRAIVWKRNHWDNISEERNIYQGPEISNSFLRDSRYNVLYNYP</sequence>
<evidence type="ECO:0000313" key="3">
    <source>
        <dbReference type="Proteomes" id="UP000195521"/>
    </source>
</evidence>
<dbReference type="AlphaFoldDB" id="A0A1Y1JSV9"/>
<dbReference type="EMBL" id="BDQF01000195">
    <property type="protein sequence ID" value="GAW84237.1"/>
    <property type="molecule type" value="Genomic_DNA"/>
</dbReference>
<protein>
    <submittedName>
        <fullName evidence="2">Variable surface protein</fullName>
    </submittedName>
</protein>
<proteinExistence type="predicted"/>
<feature type="transmembrane region" description="Helical" evidence="1">
    <location>
        <begin position="203"/>
        <end position="225"/>
    </location>
</feature>